<dbReference type="Gene3D" id="1.10.287.1060">
    <property type="entry name" value="ESAT-6-like"/>
    <property type="match status" value="1"/>
</dbReference>
<dbReference type="RefSeq" id="WP_176573675.1">
    <property type="nucleotide sequence ID" value="NZ_CP056041.1"/>
</dbReference>
<evidence type="ECO:0000313" key="2">
    <source>
        <dbReference type="EMBL" id="QKZ15960.1"/>
    </source>
</evidence>
<dbReference type="InterPro" id="IPR010310">
    <property type="entry name" value="T7SS_ESAT-6-like"/>
</dbReference>
<dbReference type="AlphaFoldDB" id="A0A7I0Y8X9"/>
<dbReference type="Proteomes" id="UP000509418">
    <property type="component" value="Chromosome"/>
</dbReference>
<proteinExistence type="predicted"/>
<organism evidence="2 3">
    <name type="scientific">Streptomyces chartreusis</name>
    <dbReference type="NCBI Taxonomy" id="1969"/>
    <lineage>
        <taxon>Bacteria</taxon>
        <taxon>Bacillati</taxon>
        <taxon>Actinomycetota</taxon>
        <taxon>Actinomycetes</taxon>
        <taxon>Kitasatosporales</taxon>
        <taxon>Streptomycetaceae</taxon>
        <taxon>Streptomyces</taxon>
    </lineage>
</organism>
<sequence>MSSNYFAVDPDSLAKNAPNVRAYSDQMRQVVTRLETRLRELGDCWGDDPMGKTFAEQYVSPRDQMIEGLKGIVDVLDSTADGLQTMAKGFHATEDQNTKIARDFERGTTDAPTHPGSVPETGASGGSRGHGAKRV</sequence>
<accession>A0A7I0Y8X9</accession>
<protein>
    <submittedName>
        <fullName evidence="2">WXG100 family type VII secretion target</fullName>
    </submittedName>
</protein>
<evidence type="ECO:0000256" key="1">
    <source>
        <dbReference type="SAM" id="MobiDB-lite"/>
    </source>
</evidence>
<dbReference type="EMBL" id="CP056041">
    <property type="protein sequence ID" value="QKZ15960.1"/>
    <property type="molecule type" value="Genomic_DNA"/>
</dbReference>
<gene>
    <name evidence="2" type="ORF">HUT05_00175</name>
</gene>
<reference evidence="2 3" key="1">
    <citation type="submission" date="2020-06" db="EMBL/GenBank/DDBJ databases">
        <title>Genome mining for natural products.</title>
        <authorList>
            <person name="Zhang B."/>
            <person name="Shi J."/>
            <person name="Ge H."/>
        </authorList>
    </citation>
    <scope>NUCLEOTIDE SEQUENCE [LARGE SCALE GENOMIC DNA]</scope>
    <source>
        <strain evidence="2 3">NA02069</strain>
    </source>
</reference>
<name>A0A7I0Y8X9_STRCX</name>
<keyword evidence="3" id="KW-1185">Reference proteome</keyword>
<dbReference type="Pfam" id="PF06013">
    <property type="entry name" value="WXG100"/>
    <property type="match status" value="1"/>
</dbReference>
<evidence type="ECO:0000313" key="3">
    <source>
        <dbReference type="Proteomes" id="UP000509418"/>
    </source>
</evidence>
<dbReference type="InterPro" id="IPR036689">
    <property type="entry name" value="ESAT-6-like_sf"/>
</dbReference>
<dbReference type="SUPFAM" id="SSF140453">
    <property type="entry name" value="EsxAB dimer-like"/>
    <property type="match status" value="1"/>
</dbReference>
<feature type="region of interest" description="Disordered" evidence="1">
    <location>
        <begin position="104"/>
        <end position="135"/>
    </location>
</feature>